<evidence type="ECO:0000313" key="6">
    <source>
        <dbReference type="EMBL" id="TXK12382.1"/>
    </source>
</evidence>
<dbReference type="Gene3D" id="3.20.20.30">
    <property type="entry name" value="Luciferase-like domain"/>
    <property type="match status" value="1"/>
</dbReference>
<proteinExistence type="predicted"/>
<dbReference type="GO" id="GO:0046306">
    <property type="term" value="P:alkanesulfonate catabolic process"/>
    <property type="evidence" value="ECO:0007669"/>
    <property type="project" value="TreeGrafter"/>
</dbReference>
<reference evidence="6 7" key="1">
    <citation type="submission" date="2019-08" db="EMBL/GenBank/DDBJ databases">
        <authorList>
            <person name="Dong K."/>
        </authorList>
    </citation>
    <scope>NUCLEOTIDE SEQUENCE [LARGE SCALE GENOMIC DNA]</scope>
    <source>
        <strain evidence="6 7">JCM14558</strain>
    </source>
</reference>
<dbReference type="InterPro" id="IPR036661">
    <property type="entry name" value="Luciferase-like_sf"/>
</dbReference>
<keyword evidence="3" id="KW-0560">Oxidoreductase</keyword>
<keyword evidence="1" id="KW-0285">Flavoprotein</keyword>
<dbReference type="AlphaFoldDB" id="A0A5C8I089"/>
<evidence type="ECO:0000256" key="3">
    <source>
        <dbReference type="ARBA" id="ARBA00023002"/>
    </source>
</evidence>
<dbReference type="NCBIfam" id="TIGR03560">
    <property type="entry name" value="F420_Rv1855c"/>
    <property type="match status" value="1"/>
</dbReference>
<dbReference type="GO" id="GO:0008726">
    <property type="term" value="F:alkanesulfonate monooxygenase activity"/>
    <property type="evidence" value="ECO:0007669"/>
    <property type="project" value="TreeGrafter"/>
</dbReference>
<keyword evidence="7" id="KW-1185">Reference proteome</keyword>
<evidence type="ECO:0000313" key="7">
    <source>
        <dbReference type="Proteomes" id="UP000321034"/>
    </source>
</evidence>
<dbReference type="PANTHER" id="PTHR42847">
    <property type="entry name" value="ALKANESULFONATE MONOOXYGENASE"/>
    <property type="match status" value="1"/>
</dbReference>
<organism evidence="6 7">
    <name type="scientific">Microbacterium hatanonis</name>
    <dbReference type="NCBI Taxonomy" id="404366"/>
    <lineage>
        <taxon>Bacteria</taxon>
        <taxon>Bacillati</taxon>
        <taxon>Actinomycetota</taxon>
        <taxon>Actinomycetes</taxon>
        <taxon>Micrococcales</taxon>
        <taxon>Microbacteriaceae</taxon>
        <taxon>Microbacterium</taxon>
    </lineage>
</organism>
<evidence type="ECO:0000256" key="1">
    <source>
        <dbReference type="ARBA" id="ARBA00022630"/>
    </source>
</evidence>
<evidence type="ECO:0000259" key="5">
    <source>
        <dbReference type="Pfam" id="PF00296"/>
    </source>
</evidence>
<dbReference type="PANTHER" id="PTHR42847:SF8">
    <property type="entry name" value="CONSERVED PROTEIN"/>
    <property type="match status" value="1"/>
</dbReference>
<dbReference type="RefSeq" id="WP_147893112.1">
    <property type="nucleotide sequence ID" value="NZ_BAAANR010000001.1"/>
</dbReference>
<dbReference type="InterPro" id="IPR019952">
    <property type="entry name" value="F420_OxRdatse_Rv1855c_pred"/>
</dbReference>
<gene>
    <name evidence="6" type="ORF">FVP77_02580</name>
</gene>
<dbReference type="InterPro" id="IPR050172">
    <property type="entry name" value="SsuD_RutA_monooxygenase"/>
</dbReference>
<name>A0A5C8I089_9MICO</name>
<feature type="domain" description="Luciferase-like" evidence="5">
    <location>
        <begin position="22"/>
        <end position="230"/>
    </location>
</feature>
<keyword evidence="2" id="KW-0288">FMN</keyword>
<dbReference type="Proteomes" id="UP000321034">
    <property type="component" value="Unassembled WGS sequence"/>
</dbReference>
<accession>A0A5C8I089</accession>
<dbReference type="SUPFAM" id="SSF51679">
    <property type="entry name" value="Bacterial luciferase-like"/>
    <property type="match status" value="1"/>
</dbReference>
<evidence type="ECO:0000256" key="2">
    <source>
        <dbReference type="ARBA" id="ARBA00022643"/>
    </source>
</evidence>
<dbReference type="EMBL" id="VRSV01000001">
    <property type="protein sequence ID" value="TXK12382.1"/>
    <property type="molecule type" value="Genomic_DNA"/>
</dbReference>
<sequence length="290" mass="31691">MQAGFHFWNFTVPGAPLSLPAVLAETARTAEQGGFAQFTVMDHWFQMEAAAPATEPMLEAFTTLGFLAGQTSSIRLGPLVAGVTYRYPALLAKIVTTLDVLSSGRAMLGIGAAWYDREHRGLGVPYPAISERFERLEEALQIALQMWSDDDGPYRGTHFQLDETLNSPPSIQRPHPPIMIGGKGEKKTLRMVAQYAQILNLTTADPAEVARLLDVLRGHCDRLGTDYDAIEKTVISGARDPFSDDFLRDMEKLSDLGVTMVVLGRNPADPDPVGQVERISGEVLPRLAAL</sequence>
<comment type="caution">
    <text evidence="6">The sequence shown here is derived from an EMBL/GenBank/DDBJ whole genome shotgun (WGS) entry which is preliminary data.</text>
</comment>
<protein>
    <submittedName>
        <fullName evidence="6">LLM class F420-dependent oxidoreductase</fullName>
    </submittedName>
</protein>
<dbReference type="InterPro" id="IPR011251">
    <property type="entry name" value="Luciferase-like_dom"/>
</dbReference>
<evidence type="ECO:0000256" key="4">
    <source>
        <dbReference type="ARBA" id="ARBA00023033"/>
    </source>
</evidence>
<keyword evidence="4" id="KW-0503">Monooxygenase</keyword>
<dbReference type="OrthoDB" id="143323at2"/>
<dbReference type="Pfam" id="PF00296">
    <property type="entry name" value="Bac_luciferase"/>
    <property type="match status" value="1"/>
</dbReference>